<dbReference type="PANTHER" id="PTHR44688:SF16">
    <property type="entry name" value="DNA-BINDING TRANSCRIPTIONAL ACTIVATOR DEVR_DOSR"/>
    <property type="match status" value="1"/>
</dbReference>
<evidence type="ECO:0000313" key="5">
    <source>
        <dbReference type="EMBL" id="TPN84078.1"/>
    </source>
</evidence>
<dbReference type="SMART" id="SM00421">
    <property type="entry name" value="HTH_LUXR"/>
    <property type="match status" value="1"/>
</dbReference>
<evidence type="ECO:0000256" key="2">
    <source>
        <dbReference type="ARBA" id="ARBA00023125"/>
    </source>
</evidence>
<feature type="domain" description="HTH luxR-type" evidence="4">
    <location>
        <begin position="127"/>
        <end position="192"/>
    </location>
</feature>
<evidence type="ECO:0000256" key="3">
    <source>
        <dbReference type="ARBA" id="ARBA00023163"/>
    </source>
</evidence>
<dbReference type="InterPro" id="IPR000792">
    <property type="entry name" value="Tscrpt_reg_LuxR_C"/>
</dbReference>
<dbReference type="OrthoDB" id="965844at2"/>
<evidence type="ECO:0000256" key="1">
    <source>
        <dbReference type="ARBA" id="ARBA00023015"/>
    </source>
</evidence>
<organism evidence="5 6">
    <name type="scientific">Aquimarina algicola</name>
    <dbReference type="NCBI Taxonomy" id="2589995"/>
    <lineage>
        <taxon>Bacteria</taxon>
        <taxon>Pseudomonadati</taxon>
        <taxon>Bacteroidota</taxon>
        <taxon>Flavobacteriia</taxon>
        <taxon>Flavobacteriales</taxon>
        <taxon>Flavobacteriaceae</taxon>
        <taxon>Aquimarina</taxon>
    </lineage>
</organism>
<comment type="caution">
    <text evidence="5">The sequence shown here is derived from an EMBL/GenBank/DDBJ whole genome shotgun (WGS) entry which is preliminary data.</text>
</comment>
<reference evidence="5 6" key="1">
    <citation type="submission" date="2019-06" db="EMBL/GenBank/DDBJ databases">
        <authorList>
            <person name="Meng X."/>
        </authorList>
    </citation>
    <scope>NUCLEOTIDE SEQUENCE [LARGE SCALE GENOMIC DNA]</scope>
    <source>
        <strain evidence="5 6">M625</strain>
    </source>
</reference>
<dbReference type="EMBL" id="VFWZ01000006">
    <property type="protein sequence ID" value="TPN84078.1"/>
    <property type="molecule type" value="Genomic_DNA"/>
</dbReference>
<name>A0A504J834_9FLAO</name>
<dbReference type="PROSITE" id="PS50043">
    <property type="entry name" value="HTH_LUXR_2"/>
    <property type="match status" value="1"/>
</dbReference>
<gene>
    <name evidence="5" type="ORF">FHK87_18515</name>
</gene>
<dbReference type="SUPFAM" id="SSF46894">
    <property type="entry name" value="C-terminal effector domain of the bipartite response regulators"/>
    <property type="match status" value="1"/>
</dbReference>
<dbReference type="GO" id="GO:0003677">
    <property type="term" value="F:DNA binding"/>
    <property type="evidence" value="ECO:0007669"/>
    <property type="project" value="UniProtKB-KW"/>
</dbReference>
<dbReference type="PANTHER" id="PTHR44688">
    <property type="entry name" value="DNA-BINDING TRANSCRIPTIONAL ACTIVATOR DEVR_DOSR"/>
    <property type="match status" value="1"/>
</dbReference>
<dbReference type="AlphaFoldDB" id="A0A504J834"/>
<dbReference type="InterPro" id="IPR036388">
    <property type="entry name" value="WH-like_DNA-bd_sf"/>
</dbReference>
<keyword evidence="6" id="KW-1185">Reference proteome</keyword>
<dbReference type="CDD" id="cd06170">
    <property type="entry name" value="LuxR_C_like"/>
    <property type="match status" value="1"/>
</dbReference>
<keyword evidence="1" id="KW-0805">Transcription regulation</keyword>
<dbReference type="Pfam" id="PF00196">
    <property type="entry name" value="GerE"/>
    <property type="match status" value="1"/>
</dbReference>
<keyword evidence="3" id="KW-0804">Transcription</keyword>
<dbReference type="PRINTS" id="PR00038">
    <property type="entry name" value="HTHLUXR"/>
</dbReference>
<sequence length="194" mass="22959">MISIYLIKENRFLYSNKIFKKVLGFDTDVFLDRGWDFWFSLIRSCEVQKIRNKIFEFLETPPISDSITLQYHVRGLHEQEIFLKHEIFIYQIKRKMFALNLFFDVSEKEEIEKCIKVNGGYRRVCPLDNNPCQISSREQEVLKLIADGLSSKEIADKLFISNHTAISHRKHLIQKFRVKNTAQLIKEASKVLDL</sequence>
<proteinExistence type="predicted"/>
<keyword evidence="2" id="KW-0238">DNA-binding</keyword>
<protein>
    <submittedName>
        <fullName evidence="5">Helix-turn-helix transcriptional regulator</fullName>
    </submittedName>
</protein>
<evidence type="ECO:0000259" key="4">
    <source>
        <dbReference type="PROSITE" id="PS50043"/>
    </source>
</evidence>
<accession>A0A504J834</accession>
<dbReference type="Gene3D" id="1.10.10.10">
    <property type="entry name" value="Winged helix-like DNA-binding domain superfamily/Winged helix DNA-binding domain"/>
    <property type="match status" value="1"/>
</dbReference>
<dbReference type="Proteomes" id="UP000315540">
    <property type="component" value="Unassembled WGS sequence"/>
</dbReference>
<evidence type="ECO:0000313" key="6">
    <source>
        <dbReference type="Proteomes" id="UP000315540"/>
    </source>
</evidence>
<dbReference type="InterPro" id="IPR016032">
    <property type="entry name" value="Sig_transdc_resp-reg_C-effctor"/>
</dbReference>
<dbReference type="GO" id="GO:0006355">
    <property type="term" value="P:regulation of DNA-templated transcription"/>
    <property type="evidence" value="ECO:0007669"/>
    <property type="project" value="InterPro"/>
</dbReference>